<evidence type="ECO:0000313" key="8">
    <source>
        <dbReference type="Proteomes" id="UP000027341"/>
    </source>
</evidence>
<evidence type="ECO:0000256" key="5">
    <source>
        <dbReference type="SAM" id="Phobius"/>
    </source>
</evidence>
<evidence type="ECO:0000256" key="3">
    <source>
        <dbReference type="ARBA" id="ARBA00022989"/>
    </source>
</evidence>
<keyword evidence="8" id="KW-1185">Reference proteome</keyword>
<dbReference type="InterPro" id="IPR011547">
    <property type="entry name" value="SLC26A/SulP_dom"/>
</dbReference>
<dbReference type="Pfam" id="PF01740">
    <property type="entry name" value="STAS"/>
    <property type="match status" value="1"/>
</dbReference>
<reference evidence="7 8" key="1">
    <citation type="submission" date="2014-04" db="EMBL/GenBank/DDBJ databases">
        <title>Draft genome sequence of Hydrogenovibrio marinus MH-110, a model organism for aerobic H2 metabolism.</title>
        <authorList>
            <person name="Cha H.J."/>
            <person name="Jo B.H."/>
            <person name="Hwang B.H."/>
        </authorList>
    </citation>
    <scope>NUCLEOTIDE SEQUENCE [LARGE SCALE GENOMIC DNA]</scope>
    <source>
        <strain evidence="7 8">MH-110</strain>
    </source>
</reference>
<gene>
    <name evidence="7" type="ORF">EI16_07190</name>
</gene>
<feature type="transmembrane region" description="Helical" evidence="5">
    <location>
        <begin position="57"/>
        <end position="73"/>
    </location>
</feature>
<dbReference type="CDD" id="cd07042">
    <property type="entry name" value="STAS_SulP_like_sulfate_transporter"/>
    <property type="match status" value="1"/>
</dbReference>
<feature type="domain" description="STAS" evidence="6">
    <location>
        <begin position="467"/>
        <end position="568"/>
    </location>
</feature>
<feature type="transmembrane region" description="Helical" evidence="5">
    <location>
        <begin position="177"/>
        <end position="195"/>
    </location>
</feature>
<name>A0A067A124_HYDMR</name>
<dbReference type="Gene3D" id="3.30.750.24">
    <property type="entry name" value="STAS domain"/>
    <property type="match status" value="1"/>
</dbReference>
<keyword evidence="4 5" id="KW-0472">Membrane</keyword>
<comment type="subcellular location">
    <subcellularLocation>
        <location evidence="1">Membrane</location>
        <topology evidence="1">Multi-pass membrane protein</topology>
    </subcellularLocation>
</comment>
<comment type="caution">
    <text evidence="7">The sequence shown here is derived from an EMBL/GenBank/DDBJ whole genome shotgun (WGS) entry which is preliminary data.</text>
</comment>
<sequence length="578" mass="62107">MAPMLQNWFPNLQSFWQSLLHPSDLKPNVLAGLTVGIIALPLSMALAIAIDVPPQHGLYTAMIGGVVIALFGGSKINISGPTAAFVVVLLPIVYQYGLGGLLLSGLMAGILLIIMGLTNMGRLIEVVPYPVTVGFTSGIAVVIATLQIKDLLGLPLPTLTGHFIENAGTILQSLPQFHWQEALIGLLTLVTFILWSKQKSYIPPHLIALLVGTLTALALPYFLPAFQVETIGSRFHYLMDGVSGQGIPPFLPELSLPWNQPGADGKPLHLSFELIHDLLGPAITIALLGSIESLLCAVVADGMTGTKHQPNKELIGQGIGNIVVPFFGGIPATAAIARTAASIRSGASSPLASVVHALFVLGAIVFFAPVLSHIPMAALAALLIMVAWNMSEAKHFIRILKIAPRADVAVLLTCFSITVLFDMVMAVSIGMGLAALLFISRSIQLTEVKKWEHQSEHPHLKNLPKEVLVYDINGPLFFGSAQKALHSMATVNPDTKVLILDMSDVSMLDMSAIMVLETIYSRLQAQKIAIIINQCNERLILKLQKAGIHKQTGRVDFSKNLEEAIEIAKNSMLNPKLE</sequence>
<dbReference type="PANTHER" id="PTHR11814">
    <property type="entry name" value="SULFATE TRANSPORTER"/>
    <property type="match status" value="1"/>
</dbReference>
<dbReference type="InterPro" id="IPR036513">
    <property type="entry name" value="STAS_dom_sf"/>
</dbReference>
<feature type="transmembrane region" description="Helical" evidence="5">
    <location>
        <begin position="93"/>
        <end position="114"/>
    </location>
</feature>
<feature type="transmembrane region" description="Helical" evidence="5">
    <location>
        <begin position="278"/>
        <end position="302"/>
    </location>
</feature>
<dbReference type="Pfam" id="PF00916">
    <property type="entry name" value="Sulfate_transp"/>
    <property type="match status" value="1"/>
</dbReference>
<dbReference type="AlphaFoldDB" id="A0A067A124"/>
<feature type="transmembrane region" description="Helical" evidence="5">
    <location>
        <begin position="29"/>
        <end position="50"/>
    </location>
</feature>
<feature type="transmembrane region" description="Helical" evidence="5">
    <location>
        <begin position="126"/>
        <end position="148"/>
    </location>
</feature>
<dbReference type="GO" id="GO:0055085">
    <property type="term" value="P:transmembrane transport"/>
    <property type="evidence" value="ECO:0007669"/>
    <property type="project" value="InterPro"/>
</dbReference>
<evidence type="ECO:0000313" key="7">
    <source>
        <dbReference type="EMBL" id="KDN96065.1"/>
    </source>
</evidence>
<feature type="transmembrane region" description="Helical" evidence="5">
    <location>
        <begin position="357"/>
        <end position="388"/>
    </location>
</feature>
<feature type="transmembrane region" description="Helical" evidence="5">
    <location>
        <begin position="207"/>
        <end position="226"/>
    </location>
</feature>
<dbReference type="STRING" id="28885.EI16_07190"/>
<dbReference type="InterPro" id="IPR001902">
    <property type="entry name" value="SLC26A/SulP_fam"/>
</dbReference>
<dbReference type="GO" id="GO:0016020">
    <property type="term" value="C:membrane"/>
    <property type="evidence" value="ECO:0007669"/>
    <property type="project" value="UniProtKB-SubCell"/>
</dbReference>
<evidence type="ECO:0000256" key="2">
    <source>
        <dbReference type="ARBA" id="ARBA00022692"/>
    </source>
</evidence>
<dbReference type="Proteomes" id="UP000027341">
    <property type="component" value="Unassembled WGS sequence"/>
</dbReference>
<proteinExistence type="predicted"/>
<evidence type="ECO:0000256" key="4">
    <source>
        <dbReference type="ARBA" id="ARBA00023136"/>
    </source>
</evidence>
<accession>A0A067A124</accession>
<keyword evidence="2 5" id="KW-0812">Transmembrane</keyword>
<evidence type="ECO:0000256" key="1">
    <source>
        <dbReference type="ARBA" id="ARBA00004141"/>
    </source>
</evidence>
<dbReference type="EMBL" id="JMIU01000001">
    <property type="protein sequence ID" value="KDN96065.1"/>
    <property type="molecule type" value="Genomic_DNA"/>
</dbReference>
<keyword evidence="3 5" id="KW-1133">Transmembrane helix</keyword>
<dbReference type="PROSITE" id="PS50801">
    <property type="entry name" value="STAS"/>
    <property type="match status" value="1"/>
</dbReference>
<feature type="transmembrane region" description="Helical" evidence="5">
    <location>
        <begin position="314"/>
        <end position="337"/>
    </location>
</feature>
<evidence type="ECO:0000259" key="6">
    <source>
        <dbReference type="PROSITE" id="PS50801"/>
    </source>
</evidence>
<dbReference type="InterPro" id="IPR002645">
    <property type="entry name" value="STAS_dom"/>
</dbReference>
<dbReference type="NCBIfam" id="NF008660">
    <property type="entry name" value="PRK11660.1"/>
    <property type="match status" value="1"/>
</dbReference>
<organism evidence="7 8">
    <name type="scientific">Hydrogenovibrio marinus</name>
    <dbReference type="NCBI Taxonomy" id="28885"/>
    <lineage>
        <taxon>Bacteria</taxon>
        <taxon>Pseudomonadati</taxon>
        <taxon>Pseudomonadota</taxon>
        <taxon>Gammaproteobacteria</taxon>
        <taxon>Thiotrichales</taxon>
        <taxon>Piscirickettsiaceae</taxon>
        <taxon>Hydrogenovibrio</taxon>
    </lineage>
</organism>
<dbReference type="SUPFAM" id="SSF52091">
    <property type="entry name" value="SpoIIaa-like"/>
    <property type="match status" value="1"/>
</dbReference>
<protein>
    <submittedName>
        <fullName evidence="7">Transporter</fullName>
    </submittedName>
</protein>
<feature type="transmembrane region" description="Helical" evidence="5">
    <location>
        <begin position="409"/>
        <end position="439"/>
    </location>
</feature>